<evidence type="ECO:0000313" key="1">
    <source>
        <dbReference type="EMBL" id="TWT89600.1"/>
    </source>
</evidence>
<sequence>MGVILWGESPLYLVPVTFNTRQYTKCNSYERQYEARATAHKVTNRGEEACGCARKDGSGLRNVRFDEN</sequence>
<dbReference type="EMBL" id="SJPN01000020">
    <property type="protein sequence ID" value="TWT89600.1"/>
    <property type="molecule type" value="Genomic_DNA"/>
</dbReference>
<proteinExistence type="predicted"/>
<keyword evidence="2" id="KW-1185">Reference proteome</keyword>
<accession>A0A5C5ZQQ5</accession>
<gene>
    <name evidence="1" type="ORF">Pla52n_67270</name>
</gene>
<name>A0A5C5ZQQ5_9BACT</name>
<evidence type="ECO:0000313" key="2">
    <source>
        <dbReference type="Proteomes" id="UP000320176"/>
    </source>
</evidence>
<comment type="caution">
    <text evidence="1">The sequence shown here is derived from an EMBL/GenBank/DDBJ whole genome shotgun (WGS) entry which is preliminary data.</text>
</comment>
<organism evidence="1 2">
    <name type="scientific">Stieleria varia</name>
    <dbReference type="NCBI Taxonomy" id="2528005"/>
    <lineage>
        <taxon>Bacteria</taxon>
        <taxon>Pseudomonadati</taxon>
        <taxon>Planctomycetota</taxon>
        <taxon>Planctomycetia</taxon>
        <taxon>Pirellulales</taxon>
        <taxon>Pirellulaceae</taxon>
        <taxon>Stieleria</taxon>
    </lineage>
</organism>
<reference evidence="1 2" key="1">
    <citation type="submission" date="2019-02" db="EMBL/GenBank/DDBJ databases">
        <title>Deep-cultivation of Planctomycetes and their phenomic and genomic characterization uncovers novel biology.</title>
        <authorList>
            <person name="Wiegand S."/>
            <person name="Jogler M."/>
            <person name="Boedeker C."/>
            <person name="Pinto D."/>
            <person name="Vollmers J."/>
            <person name="Rivas-Marin E."/>
            <person name="Kohn T."/>
            <person name="Peeters S.H."/>
            <person name="Heuer A."/>
            <person name="Rast P."/>
            <person name="Oberbeckmann S."/>
            <person name="Bunk B."/>
            <person name="Jeske O."/>
            <person name="Meyerdierks A."/>
            <person name="Storesund J.E."/>
            <person name="Kallscheuer N."/>
            <person name="Luecker S."/>
            <person name="Lage O.M."/>
            <person name="Pohl T."/>
            <person name="Merkel B.J."/>
            <person name="Hornburger P."/>
            <person name="Mueller R.-W."/>
            <person name="Bruemmer F."/>
            <person name="Labrenz M."/>
            <person name="Spormann A.M."/>
            <person name="Op Den Camp H."/>
            <person name="Overmann J."/>
            <person name="Amann R."/>
            <person name="Jetten M.S.M."/>
            <person name="Mascher T."/>
            <person name="Medema M.H."/>
            <person name="Devos D.P."/>
            <person name="Kaster A.-K."/>
            <person name="Ovreas L."/>
            <person name="Rohde M."/>
            <person name="Galperin M.Y."/>
            <person name="Jogler C."/>
        </authorList>
    </citation>
    <scope>NUCLEOTIDE SEQUENCE [LARGE SCALE GENOMIC DNA]</scope>
    <source>
        <strain evidence="1 2">Pla52n</strain>
    </source>
</reference>
<protein>
    <submittedName>
        <fullName evidence="1">Uncharacterized protein</fullName>
    </submittedName>
</protein>
<dbReference type="Proteomes" id="UP000320176">
    <property type="component" value="Unassembled WGS sequence"/>
</dbReference>
<dbReference type="AlphaFoldDB" id="A0A5C5ZQQ5"/>